<dbReference type="InterPro" id="IPR036291">
    <property type="entry name" value="NAD(P)-bd_dom_sf"/>
</dbReference>
<dbReference type="PANTHER" id="PTHR48106">
    <property type="entry name" value="QUINONE OXIDOREDUCTASE PIG3-RELATED"/>
    <property type="match status" value="1"/>
</dbReference>
<dbReference type="PANTHER" id="PTHR48106:SF13">
    <property type="entry name" value="QUINONE OXIDOREDUCTASE-RELATED"/>
    <property type="match status" value="1"/>
</dbReference>
<evidence type="ECO:0000256" key="1">
    <source>
        <dbReference type="ARBA" id="ARBA00022857"/>
    </source>
</evidence>
<dbReference type="GO" id="GO:0005829">
    <property type="term" value="C:cytosol"/>
    <property type="evidence" value="ECO:0007669"/>
    <property type="project" value="TreeGrafter"/>
</dbReference>
<evidence type="ECO:0000259" key="3">
    <source>
        <dbReference type="Pfam" id="PF00107"/>
    </source>
</evidence>
<keyword evidence="2" id="KW-0560">Oxidoreductase</keyword>
<accession>A0A8K0QWT5</accession>
<dbReference type="EMBL" id="JAGMVJ010000018">
    <property type="protein sequence ID" value="KAH7077221.1"/>
    <property type="molecule type" value="Genomic_DNA"/>
</dbReference>
<feature type="domain" description="Alcohol dehydrogenase-like C-terminal" evidence="3">
    <location>
        <begin position="104"/>
        <end position="174"/>
    </location>
</feature>
<keyword evidence="1" id="KW-0521">NADP</keyword>
<dbReference type="GO" id="GO:0003960">
    <property type="term" value="F:quinone reductase (NADPH) activity"/>
    <property type="evidence" value="ECO:0007669"/>
    <property type="project" value="TreeGrafter"/>
</dbReference>
<dbReference type="SUPFAM" id="SSF50129">
    <property type="entry name" value="GroES-like"/>
    <property type="match status" value="1"/>
</dbReference>
<reference evidence="4" key="1">
    <citation type="journal article" date="2021" name="Nat. Commun.">
        <title>Genetic determinants of endophytism in the Arabidopsis root mycobiome.</title>
        <authorList>
            <person name="Mesny F."/>
            <person name="Miyauchi S."/>
            <person name="Thiergart T."/>
            <person name="Pickel B."/>
            <person name="Atanasova L."/>
            <person name="Karlsson M."/>
            <person name="Huettel B."/>
            <person name="Barry K.W."/>
            <person name="Haridas S."/>
            <person name="Chen C."/>
            <person name="Bauer D."/>
            <person name="Andreopoulos W."/>
            <person name="Pangilinan J."/>
            <person name="LaButti K."/>
            <person name="Riley R."/>
            <person name="Lipzen A."/>
            <person name="Clum A."/>
            <person name="Drula E."/>
            <person name="Henrissat B."/>
            <person name="Kohler A."/>
            <person name="Grigoriev I.V."/>
            <person name="Martin F.M."/>
            <person name="Hacquard S."/>
        </authorList>
    </citation>
    <scope>NUCLEOTIDE SEQUENCE</scope>
    <source>
        <strain evidence="4">MPI-SDFR-AT-0120</strain>
    </source>
</reference>
<proteinExistence type="predicted"/>
<evidence type="ECO:0000313" key="5">
    <source>
        <dbReference type="Proteomes" id="UP000813461"/>
    </source>
</evidence>
<evidence type="ECO:0000256" key="2">
    <source>
        <dbReference type="ARBA" id="ARBA00023002"/>
    </source>
</evidence>
<sequence>MSPNLATKNTSPTPDAPGRWVVTEFGKPDVLKWHPWDPTSEVSGNNVLVRIILAGLGGVDNIQRVGGFPDPRASKPGFSTGYEIVGEVLALGDSMDLKMLGTCSPSKFDYIRSLGVEPIDRNASDLVEQVRKLTDGAGVDVAYDGVCSEDSVRNFLAATKPDTGRLVVFGLMGEIASDGSKMLDGAQATLGRRLQQPRTSFFSLSQELHNEPEVDDFHVIVDKVRTGELDPVIAKLLPLSKGVEGHQLLVNGSAVKGKLLFVVDADLATKLGVQSDESR</sequence>
<comment type="caution">
    <text evidence="4">The sequence shown here is derived from an EMBL/GenBank/DDBJ whole genome shotgun (WGS) entry which is preliminary data.</text>
</comment>
<organism evidence="4 5">
    <name type="scientific">Paraphoma chrysanthemicola</name>
    <dbReference type="NCBI Taxonomy" id="798071"/>
    <lineage>
        <taxon>Eukaryota</taxon>
        <taxon>Fungi</taxon>
        <taxon>Dikarya</taxon>
        <taxon>Ascomycota</taxon>
        <taxon>Pezizomycotina</taxon>
        <taxon>Dothideomycetes</taxon>
        <taxon>Pleosporomycetidae</taxon>
        <taxon>Pleosporales</taxon>
        <taxon>Pleosporineae</taxon>
        <taxon>Phaeosphaeriaceae</taxon>
        <taxon>Paraphoma</taxon>
    </lineage>
</organism>
<dbReference type="InterPro" id="IPR013149">
    <property type="entry name" value="ADH-like_C"/>
</dbReference>
<dbReference type="Pfam" id="PF00107">
    <property type="entry name" value="ADH_zinc_N"/>
    <property type="match status" value="1"/>
</dbReference>
<name>A0A8K0QWT5_9PLEO</name>
<dbReference type="Proteomes" id="UP000813461">
    <property type="component" value="Unassembled WGS sequence"/>
</dbReference>
<dbReference type="Gene3D" id="3.90.180.10">
    <property type="entry name" value="Medium-chain alcohol dehydrogenases, catalytic domain"/>
    <property type="match status" value="2"/>
</dbReference>
<protein>
    <recommendedName>
        <fullName evidence="3">Alcohol dehydrogenase-like C-terminal domain-containing protein</fullName>
    </recommendedName>
</protein>
<evidence type="ECO:0000313" key="4">
    <source>
        <dbReference type="EMBL" id="KAH7077221.1"/>
    </source>
</evidence>
<dbReference type="GO" id="GO:0035925">
    <property type="term" value="F:mRNA 3'-UTR AU-rich region binding"/>
    <property type="evidence" value="ECO:0007669"/>
    <property type="project" value="TreeGrafter"/>
</dbReference>
<dbReference type="OrthoDB" id="48317at2759"/>
<dbReference type="AlphaFoldDB" id="A0A8K0QWT5"/>
<dbReference type="SUPFAM" id="SSF51735">
    <property type="entry name" value="NAD(P)-binding Rossmann-fold domains"/>
    <property type="match status" value="1"/>
</dbReference>
<dbReference type="Gene3D" id="3.40.50.720">
    <property type="entry name" value="NAD(P)-binding Rossmann-like Domain"/>
    <property type="match status" value="1"/>
</dbReference>
<keyword evidence="5" id="KW-1185">Reference proteome</keyword>
<dbReference type="GO" id="GO:0070402">
    <property type="term" value="F:NADPH binding"/>
    <property type="evidence" value="ECO:0007669"/>
    <property type="project" value="TreeGrafter"/>
</dbReference>
<dbReference type="InterPro" id="IPR011032">
    <property type="entry name" value="GroES-like_sf"/>
</dbReference>
<gene>
    <name evidence="4" type="ORF">FB567DRAFT_451667</name>
</gene>